<name>A0A2N0BNV7_9LEPT</name>
<accession>A0A2N0BNV7</accession>
<dbReference type="InterPro" id="IPR010438">
    <property type="entry name" value="Lambda_Bor"/>
</dbReference>
<keyword evidence="1" id="KW-0812">Transmembrane</keyword>
<comment type="caution">
    <text evidence="3">The sequence shown here is derived from an EMBL/GenBank/DDBJ whole genome shotgun (WGS) entry which is preliminary data.</text>
</comment>
<reference evidence="3" key="1">
    <citation type="submission" date="2017-07" db="EMBL/GenBank/DDBJ databases">
        <title>Leptospira spp. isolated from tropical soils.</title>
        <authorList>
            <person name="Thibeaux R."/>
            <person name="Iraola G."/>
            <person name="Ferres I."/>
            <person name="Bierque E."/>
            <person name="Girault D."/>
            <person name="Soupe-Gilbert M.-E."/>
            <person name="Picardeau M."/>
            <person name="Goarant C."/>
        </authorList>
    </citation>
    <scope>NUCLEOTIDE SEQUENCE [LARGE SCALE GENOMIC DNA]</scope>
    <source>
        <strain evidence="3">ATI7-C-A5</strain>
    </source>
</reference>
<protein>
    <submittedName>
        <fullName evidence="3">Uncharacterized protein</fullName>
    </submittedName>
</protein>
<evidence type="ECO:0000256" key="1">
    <source>
        <dbReference type="SAM" id="Phobius"/>
    </source>
</evidence>
<evidence type="ECO:0000313" key="4">
    <source>
        <dbReference type="Proteomes" id="UP000232122"/>
    </source>
</evidence>
<reference evidence="2 4" key="2">
    <citation type="journal article" date="2018" name="Microb. Genom.">
        <title>Deciphering the unexplored Leptospira diversity from soils uncovers genomic evolution to virulence.</title>
        <authorList>
            <person name="Thibeaux R."/>
            <person name="Iraola G."/>
            <person name="Ferres I."/>
            <person name="Bierque E."/>
            <person name="Girault D."/>
            <person name="Soupe-Gilbert M.E."/>
            <person name="Picardeau M."/>
            <person name="Goarant C."/>
        </authorList>
    </citation>
    <scope>NUCLEOTIDE SEQUENCE [LARGE SCALE GENOMIC DNA]</scope>
    <source>
        <strain evidence="2 4">ATI7-C-A5</strain>
    </source>
</reference>
<dbReference type="Pfam" id="PF06291">
    <property type="entry name" value="Lambda_Bor"/>
    <property type="match status" value="1"/>
</dbReference>
<accession>A0A2N0B2S2</accession>
<keyword evidence="1" id="KW-0472">Membrane</keyword>
<keyword evidence="4" id="KW-1185">Reference proteome</keyword>
<dbReference type="Proteomes" id="UP000232122">
    <property type="component" value="Unassembled WGS sequence"/>
</dbReference>
<keyword evidence="1" id="KW-1133">Transmembrane helix</keyword>
<dbReference type="OrthoDB" id="344511at2"/>
<proteinExistence type="predicted"/>
<dbReference type="AlphaFoldDB" id="A0A2N0BNV7"/>
<evidence type="ECO:0000313" key="2">
    <source>
        <dbReference type="EMBL" id="MDV6237194.1"/>
    </source>
</evidence>
<reference evidence="2" key="3">
    <citation type="submission" date="2023-10" db="EMBL/GenBank/DDBJ databases">
        <authorList>
            <person name="Picardeau M."/>
            <person name="Thibeaux R."/>
        </authorList>
    </citation>
    <scope>NUCLEOTIDE SEQUENCE</scope>
    <source>
        <strain evidence="2">ATI7-C-A5</strain>
    </source>
</reference>
<organism evidence="3">
    <name type="scientific">Leptospira ellisii</name>
    <dbReference type="NCBI Taxonomy" id="2023197"/>
    <lineage>
        <taxon>Bacteria</taxon>
        <taxon>Pseudomonadati</taxon>
        <taxon>Spirochaetota</taxon>
        <taxon>Spirochaetia</taxon>
        <taxon>Leptospirales</taxon>
        <taxon>Leptospiraceae</taxon>
        <taxon>Leptospira</taxon>
    </lineage>
</organism>
<gene>
    <name evidence="2" type="ORF">CH379_016295</name>
    <name evidence="3" type="ORF">CH379_22150</name>
</gene>
<evidence type="ECO:0000313" key="3">
    <source>
        <dbReference type="EMBL" id="PJZ90821.1"/>
    </source>
</evidence>
<dbReference type="RefSeq" id="WP_100745954.1">
    <property type="nucleotide sequence ID" value="NZ_NPEF02000020.1"/>
</dbReference>
<feature type="transmembrane region" description="Helical" evidence="1">
    <location>
        <begin position="21"/>
        <end position="43"/>
    </location>
</feature>
<dbReference type="EMBL" id="NPEF02000020">
    <property type="protein sequence ID" value="MDV6237194.1"/>
    <property type="molecule type" value="Genomic_DNA"/>
</dbReference>
<dbReference type="EMBL" id="NPEF01000508">
    <property type="protein sequence ID" value="PJZ90821.1"/>
    <property type="molecule type" value="Genomic_DNA"/>
</dbReference>
<sequence>MKNIIKTKNSKLTFRFPYEVAGLKLYQCLIRIFLLSAFCIFFFEECRHAWVRFPQNPPQPCQIYQQSNECKRALEEQKSKQGEPGKIHTIRQKYYFFGLYPKEQVVDASKFCPEGPKSAHQFTSFWDALWEQLTFTVYSPQTLELECYP</sequence>